<keyword evidence="2" id="KW-0808">Transferase</keyword>
<dbReference type="InterPro" id="IPR001173">
    <property type="entry name" value="Glyco_trans_2-like"/>
</dbReference>
<gene>
    <name evidence="2" type="ORF">CJ673_06190</name>
</gene>
<dbReference type="Proteomes" id="UP000238281">
    <property type="component" value="Unassembled WGS sequence"/>
</dbReference>
<organism evidence="2 3">
    <name type="scientific">Aliarcobacter cryaerophilus</name>
    <dbReference type="NCBI Taxonomy" id="28198"/>
    <lineage>
        <taxon>Bacteria</taxon>
        <taxon>Pseudomonadati</taxon>
        <taxon>Campylobacterota</taxon>
        <taxon>Epsilonproteobacteria</taxon>
        <taxon>Campylobacterales</taxon>
        <taxon>Arcobacteraceae</taxon>
        <taxon>Aliarcobacter</taxon>
    </lineage>
</organism>
<comment type="caution">
    <text evidence="2">The sequence shown here is derived from an EMBL/GenBank/DDBJ whole genome shotgun (WGS) entry which is preliminary data.</text>
</comment>
<dbReference type="AlphaFoldDB" id="A0A2S9T6L9"/>
<dbReference type="GO" id="GO:0016740">
    <property type="term" value="F:transferase activity"/>
    <property type="evidence" value="ECO:0007669"/>
    <property type="project" value="UniProtKB-KW"/>
</dbReference>
<evidence type="ECO:0000313" key="2">
    <source>
        <dbReference type="EMBL" id="PRM94476.1"/>
    </source>
</evidence>
<dbReference type="Gene3D" id="3.90.550.10">
    <property type="entry name" value="Spore Coat Polysaccharide Biosynthesis Protein SpsA, Chain A"/>
    <property type="match status" value="1"/>
</dbReference>
<evidence type="ECO:0000313" key="3">
    <source>
        <dbReference type="Proteomes" id="UP000238281"/>
    </source>
</evidence>
<evidence type="ECO:0000259" key="1">
    <source>
        <dbReference type="Pfam" id="PF00535"/>
    </source>
</evidence>
<dbReference type="EMBL" id="NXGE01000003">
    <property type="protein sequence ID" value="PRM94476.1"/>
    <property type="molecule type" value="Genomic_DNA"/>
</dbReference>
<proteinExistence type="predicted"/>
<dbReference type="InterPro" id="IPR029044">
    <property type="entry name" value="Nucleotide-diphossugar_trans"/>
</dbReference>
<dbReference type="Pfam" id="PF00535">
    <property type="entry name" value="Glycos_transf_2"/>
    <property type="match status" value="1"/>
</dbReference>
<name>A0A2S9T6L9_9BACT</name>
<sequence>MEMTTKKEYINMKLAPIVLFTYNRPWHTQQTIEALQKNELAKESELFIFSDGGKDEESWKKVNEVREYLKTIDGFKDIKIIEQEKNLGLADSIISGVTKIINKYGKIIVLEDDIVTSPYFLRFMNDALDFYENEEKVWHISGYIFPVKNIVSPEKTFFIKPTTCWGWATWKNKWKHFNRSSHYFLEQFNENMIIDFNLNNSYGYWSHLLQNHNRQIKTWAIFWYATVYLNNGLSLHPQVSFTDNIGHDNSGTHCGLNSNFKINFLNKEILSFCTTCDIDNIVQNQIAMFLKSNTKGPK</sequence>
<protein>
    <submittedName>
        <fullName evidence="2">Sugar transferase</fullName>
    </submittedName>
</protein>
<feature type="domain" description="Glycosyltransferase 2-like" evidence="1">
    <location>
        <begin position="17"/>
        <end position="125"/>
    </location>
</feature>
<accession>A0A2S9T6L9</accession>
<reference evidence="2 3" key="1">
    <citation type="submission" date="2017-09" db="EMBL/GenBank/DDBJ databases">
        <title>Reassesment of A. cryaerophilus.</title>
        <authorList>
            <person name="Perez-Cataluna A."/>
            <person name="Collado L."/>
            <person name="Salgado O."/>
            <person name="Lefinanco V."/>
            <person name="Figueras M.J."/>
        </authorList>
    </citation>
    <scope>NUCLEOTIDE SEQUENCE [LARGE SCALE GENOMIC DNA]</scope>
    <source>
        <strain evidence="2 3">LMG 10210</strain>
    </source>
</reference>
<dbReference type="SUPFAM" id="SSF53448">
    <property type="entry name" value="Nucleotide-diphospho-sugar transferases"/>
    <property type="match status" value="1"/>
</dbReference>